<keyword evidence="4" id="KW-1185">Reference proteome</keyword>
<dbReference type="Gene3D" id="3.30.465.10">
    <property type="match status" value="1"/>
</dbReference>
<dbReference type="Pfam" id="PF01565">
    <property type="entry name" value="FAD_binding_4"/>
    <property type="match status" value="1"/>
</dbReference>
<dbReference type="InterPro" id="IPR036318">
    <property type="entry name" value="FAD-bd_PCMH-like_sf"/>
</dbReference>
<name>A0ABQ1IAN0_9PROT</name>
<dbReference type="PANTHER" id="PTHR43762:SF1">
    <property type="entry name" value="D-ARABINONO-1,4-LACTONE OXIDASE"/>
    <property type="match status" value="1"/>
</dbReference>
<reference evidence="4" key="1">
    <citation type="journal article" date="2019" name="Int. J. Syst. Evol. Microbiol.">
        <title>The Global Catalogue of Microorganisms (GCM) 10K type strain sequencing project: providing services to taxonomists for standard genome sequencing and annotation.</title>
        <authorList>
            <consortium name="The Broad Institute Genomics Platform"/>
            <consortium name="The Broad Institute Genome Sequencing Center for Infectious Disease"/>
            <person name="Wu L."/>
            <person name="Ma J."/>
        </authorList>
    </citation>
    <scope>NUCLEOTIDE SEQUENCE [LARGE SCALE GENOMIC DNA]</scope>
    <source>
        <strain evidence="4">CGMCC 1.10188</strain>
    </source>
</reference>
<dbReference type="SUPFAM" id="SSF56176">
    <property type="entry name" value="FAD-binding/transporter-associated domain-like"/>
    <property type="match status" value="1"/>
</dbReference>
<dbReference type="InterPro" id="IPR016166">
    <property type="entry name" value="FAD-bd_PCMH"/>
</dbReference>
<dbReference type="EMBL" id="BMDZ01000006">
    <property type="protein sequence ID" value="GGB30120.1"/>
    <property type="molecule type" value="Genomic_DNA"/>
</dbReference>
<organism evidence="3 4">
    <name type="scientific">Tistrella bauzanensis</name>
    <dbReference type="NCBI Taxonomy" id="657419"/>
    <lineage>
        <taxon>Bacteria</taxon>
        <taxon>Pseudomonadati</taxon>
        <taxon>Pseudomonadota</taxon>
        <taxon>Alphaproteobacteria</taxon>
        <taxon>Geminicoccales</taxon>
        <taxon>Geminicoccaceae</taxon>
        <taxon>Tistrella</taxon>
    </lineage>
</organism>
<evidence type="ECO:0000259" key="2">
    <source>
        <dbReference type="PROSITE" id="PS51387"/>
    </source>
</evidence>
<dbReference type="Proteomes" id="UP000603352">
    <property type="component" value="Unassembled WGS sequence"/>
</dbReference>
<evidence type="ECO:0000313" key="4">
    <source>
        <dbReference type="Proteomes" id="UP000603352"/>
    </source>
</evidence>
<feature type="domain" description="FAD-binding PCMH-type" evidence="2">
    <location>
        <begin position="10"/>
        <end position="182"/>
    </location>
</feature>
<keyword evidence="1" id="KW-0274">FAD</keyword>
<dbReference type="InterPro" id="IPR006094">
    <property type="entry name" value="Oxid_FAD_bind_N"/>
</dbReference>
<protein>
    <submittedName>
        <fullName evidence="3">Oxidoreductase</fullName>
    </submittedName>
</protein>
<evidence type="ECO:0000313" key="3">
    <source>
        <dbReference type="EMBL" id="GGB30120.1"/>
    </source>
</evidence>
<gene>
    <name evidence="3" type="ORF">GCM10011505_09380</name>
</gene>
<dbReference type="PROSITE" id="PS51387">
    <property type="entry name" value="FAD_PCMH"/>
    <property type="match status" value="1"/>
</dbReference>
<sequence length="448" mass="47715">MTEFHGWGRYPRHDSALISPLAPGEVASLYDDADGRPRAGLIARGAGRAYGDAAIGDSATVVMRGLDRIRSFDRQTGRVTVEAGLLLADLIGVAMPAGWFPPVVPGTRFVTIGGMIAADVHGKNHHRAGGFGDHVETLTLALPDGQMVTCGPDHHPDLFRATIGGMGLTGMIVEASFTLVPIQTGWISQRTVVAPDLDRALAALRDAAEATYSVAWIDCLARGAALGRSLVYLGEHATPADLTARAGADRWPPAVGGRFTVPLDAPSMMLNRLSVGAFNALYYKRGARAAGQAMLVPWDRYFFPLDGIGDWNRLYGARGFVQYQCVLPMTAAAGTLADILERVSRAGHASFLAVLKQLGPAHGDLSFPMEGVTLALDLPVSARVLALLNDLDRLVVAAGGRLYLAKDARQSPATFEAGYPGRDRLRRLRHQIGAPGRLSSKLSTRLGI</sequence>
<dbReference type="InterPro" id="IPR016169">
    <property type="entry name" value="FAD-bd_PCMH_sub2"/>
</dbReference>
<dbReference type="RefSeq" id="WP_188575408.1">
    <property type="nucleotide sequence ID" value="NZ_BMDZ01000006.1"/>
</dbReference>
<dbReference type="PANTHER" id="PTHR43762">
    <property type="entry name" value="L-GULONOLACTONE OXIDASE"/>
    <property type="match status" value="1"/>
</dbReference>
<accession>A0ABQ1IAN0</accession>
<proteinExistence type="predicted"/>
<dbReference type="InterPro" id="IPR010031">
    <property type="entry name" value="FAD_lactone_oxidase-like"/>
</dbReference>
<keyword evidence="1" id="KW-0285">Flavoprotein</keyword>
<evidence type="ECO:0000256" key="1">
    <source>
        <dbReference type="ARBA" id="ARBA00022827"/>
    </source>
</evidence>
<comment type="caution">
    <text evidence="3">The sequence shown here is derived from an EMBL/GenBank/DDBJ whole genome shotgun (WGS) entry which is preliminary data.</text>
</comment>